<keyword evidence="12" id="KW-1185">Reference proteome</keyword>
<dbReference type="InterPro" id="IPR006103">
    <property type="entry name" value="Glyco_hydro_2_cat"/>
</dbReference>
<dbReference type="InterPro" id="IPR008979">
    <property type="entry name" value="Galactose-bd-like_sf"/>
</dbReference>
<dbReference type="Pfam" id="PF16355">
    <property type="entry name" value="DUF4982"/>
    <property type="match status" value="1"/>
</dbReference>
<dbReference type="SUPFAM" id="SSF51445">
    <property type="entry name" value="(Trans)glycosidases"/>
    <property type="match status" value="1"/>
</dbReference>
<dbReference type="Gene3D" id="2.60.120.260">
    <property type="entry name" value="Galactose-binding domain-like"/>
    <property type="match status" value="1"/>
</dbReference>
<feature type="domain" description="Glycoside hydrolase family 2" evidence="7">
    <location>
        <begin position="807"/>
        <end position="906"/>
    </location>
</feature>
<protein>
    <submittedName>
        <fullName evidence="10">Beta-galactosidase</fullName>
    </submittedName>
</protein>
<evidence type="ECO:0000256" key="1">
    <source>
        <dbReference type="ARBA" id="ARBA00007401"/>
    </source>
</evidence>
<evidence type="ECO:0000313" key="10">
    <source>
        <dbReference type="EMBL" id="SHI09275.1"/>
    </source>
</evidence>
<evidence type="ECO:0000259" key="7">
    <source>
        <dbReference type="Pfam" id="PF18565"/>
    </source>
</evidence>
<dbReference type="PROSITE" id="PS51257">
    <property type="entry name" value="PROKAR_LIPOPROTEIN"/>
    <property type="match status" value="1"/>
</dbReference>
<dbReference type="InterPro" id="IPR006101">
    <property type="entry name" value="Glyco_hydro_2"/>
</dbReference>
<dbReference type="OrthoDB" id="9801077at2"/>
<dbReference type="Pfam" id="PF18565">
    <property type="entry name" value="Glyco_hydro2_C5"/>
    <property type="match status" value="1"/>
</dbReference>
<dbReference type="RefSeq" id="WP_072982777.1">
    <property type="nucleotide sequence ID" value="NZ_FQXT01000003.1"/>
</dbReference>
<dbReference type="Pfam" id="PF02836">
    <property type="entry name" value="Glyco_hydro_2_C"/>
    <property type="match status" value="1"/>
</dbReference>
<reference evidence="10" key="2">
    <citation type="submission" date="2016-11" db="EMBL/GenBank/DDBJ databases">
        <authorList>
            <person name="Jaros S."/>
            <person name="Januszkiewicz K."/>
            <person name="Wedrychowicz H."/>
        </authorList>
    </citation>
    <scope>NUCLEOTIDE SEQUENCE [LARGE SCALE GENOMIC DNA]</scope>
    <source>
        <strain evidence="10">DSM 19859</strain>
    </source>
</reference>
<dbReference type="InterPro" id="IPR017853">
    <property type="entry name" value="GH"/>
</dbReference>
<dbReference type="Gene3D" id="2.60.40.10">
    <property type="entry name" value="Immunoglobulins"/>
    <property type="match status" value="3"/>
</dbReference>
<dbReference type="InterPro" id="IPR051913">
    <property type="entry name" value="GH2_Domain-Containing"/>
</dbReference>
<dbReference type="SUPFAM" id="SSF49373">
    <property type="entry name" value="Invasin/intimin cell-adhesion fragments"/>
    <property type="match status" value="1"/>
</dbReference>
<dbReference type="Pfam" id="PF22666">
    <property type="entry name" value="Glyco_hydro_2_N2"/>
    <property type="match status" value="1"/>
</dbReference>
<dbReference type="InterPro" id="IPR013783">
    <property type="entry name" value="Ig-like_fold"/>
</dbReference>
<dbReference type="STRING" id="573501.SAMN04487999_2079"/>
<gene>
    <name evidence="9" type="ORF">DSM01_1370</name>
    <name evidence="10" type="ORF">SAMN04487999_2079</name>
</gene>
<accession>A0A1M5YB61</accession>
<organism evidence="10 11">
    <name type="scientific">Leeuwenhoekiella palythoae</name>
    <dbReference type="NCBI Taxonomy" id="573501"/>
    <lineage>
        <taxon>Bacteria</taxon>
        <taxon>Pseudomonadati</taxon>
        <taxon>Bacteroidota</taxon>
        <taxon>Flavobacteriia</taxon>
        <taxon>Flavobacteriales</taxon>
        <taxon>Flavobacteriaceae</taxon>
        <taxon>Leeuwenhoekiella</taxon>
    </lineage>
</organism>
<reference evidence="9 12" key="3">
    <citation type="submission" date="2018-07" db="EMBL/GenBank/DDBJ databases">
        <title>Leeuwenhoekiella genomics.</title>
        <authorList>
            <person name="Tahon G."/>
            <person name="Willems A."/>
        </authorList>
    </citation>
    <scope>NUCLEOTIDE SEQUENCE [LARGE SCALE GENOMIC DNA]</scope>
    <source>
        <strain evidence="9 12">LMG 24856</strain>
    </source>
</reference>
<comment type="similarity">
    <text evidence="1">Belongs to the glycosyl hydrolase 2 family.</text>
</comment>
<evidence type="ECO:0000259" key="5">
    <source>
        <dbReference type="Pfam" id="PF02836"/>
    </source>
</evidence>
<dbReference type="InterPro" id="IPR054593">
    <property type="entry name" value="Beta-mannosidase-like_N2"/>
</dbReference>
<dbReference type="InterPro" id="IPR040605">
    <property type="entry name" value="Glyco_hydro2_dom5"/>
</dbReference>
<dbReference type="NCBIfam" id="NF041463">
    <property type="entry name" value="GalB"/>
    <property type="match status" value="1"/>
</dbReference>
<dbReference type="InterPro" id="IPR008964">
    <property type="entry name" value="Invasin/intimin_cell_adhesion"/>
</dbReference>
<dbReference type="SUPFAM" id="SSF49785">
    <property type="entry name" value="Galactose-binding domain-like"/>
    <property type="match status" value="1"/>
</dbReference>
<dbReference type="InterPro" id="IPR023232">
    <property type="entry name" value="Glyco_hydro_2_AS"/>
</dbReference>
<dbReference type="InterPro" id="IPR036156">
    <property type="entry name" value="Beta-gal/glucu_dom_sf"/>
</dbReference>
<dbReference type="InterPro" id="IPR048229">
    <property type="entry name" value="GalB-like"/>
</dbReference>
<feature type="domain" description="Glycoside hydrolase family 2 immunoglobulin-like beta-sandwich" evidence="4">
    <location>
        <begin position="276"/>
        <end position="386"/>
    </location>
</feature>
<evidence type="ECO:0000259" key="8">
    <source>
        <dbReference type="Pfam" id="PF22666"/>
    </source>
</evidence>
<feature type="domain" description="Beta-mannosidase-like galactose-binding" evidence="8">
    <location>
        <begin position="172"/>
        <end position="244"/>
    </location>
</feature>
<dbReference type="SUPFAM" id="SSF49303">
    <property type="entry name" value="beta-Galactosidase/glucuronidase domain"/>
    <property type="match status" value="1"/>
</dbReference>
<evidence type="ECO:0000259" key="4">
    <source>
        <dbReference type="Pfam" id="PF00703"/>
    </source>
</evidence>
<evidence type="ECO:0000259" key="6">
    <source>
        <dbReference type="Pfam" id="PF16355"/>
    </source>
</evidence>
<feature type="domain" description="DUF4982" evidence="6">
    <location>
        <begin position="735"/>
        <end position="794"/>
    </location>
</feature>
<evidence type="ECO:0000313" key="9">
    <source>
        <dbReference type="EMBL" id="RXG30619.1"/>
    </source>
</evidence>
<dbReference type="PANTHER" id="PTHR42732">
    <property type="entry name" value="BETA-GALACTOSIDASE"/>
    <property type="match status" value="1"/>
</dbReference>
<dbReference type="Proteomes" id="UP000184240">
    <property type="component" value="Unassembled WGS sequence"/>
</dbReference>
<reference evidence="11" key="1">
    <citation type="submission" date="2016-11" db="EMBL/GenBank/DDBJ databases">
        <authorList>
            <person name="Varghese N."/>
            <person name="Submissions S."/>
        </authorList>
    </citation>
    <scope>NUCLEOTIDE SEQUENCE [LARGE SCALE GENOMIC DNA]</scope>
    <source>
        <strain evidence="11">DSM 19859</strain>
    </source>
</reference>
<dbReference type="Gene3D" id="3.20.20.80">
    <property type="entry name" value="Glycosidases"/>
    <property type="match status" value="1"/>
</dbReference>
<dbReference type="PANTHER" id="PTHR42732:SF1">
    <property type="entry name" value="BETA-MANNOSIDASE"/>
    <property type="match status" value="1"/>
</dbReference>
<sequence length="913" mass="102840">MKNVFLNNYIFISALLLLMYSCKIPSVNIDDDISARQSTSIDSGWKFYKYEKLQDADSLIYDTRPDYVDTKQVVPADAKPTEAVLKKNNSNALKPWIMPTGNDFISNPKKRFKRPKGNPGNDFAFVQKDFKDSAWTTVSLPHDWAISEPFLEGWDANVGGGMGRLPSPGIAWYRKKIFIPKSDQDKSIFLDIDGIMSYAMVWVNGNLAGGWPYGYTSWRLDITPYISPGEYMQLAIRVDNPPNSSRWYPGGGIYRSIKLTKTNSVHVAHWGTFINTPEVSTKNAKISFELTLQNDLKEKARVKVKTQIFELDARGNMQGTSLAEMVSDQLILPAGSKMTWKDTTHLTNPKLWGPPPAQVPNRYMAVSKVYSDETIIDIYKTPFGIRSLNFDPEHGLLVNDKKVYLKGVNQHHDLGALGAAFNLSAAKRQLEVLKELGANAIRMAHNPPDPKLLELTDEMGFLVIDELYDSWERKKNPLDFHLIFSDWSEQDIRAMVRRDRNHPSIIMWSTGNEVGEQYTGEDGAAIAKRLRKYVLDEDPTRPITASMNYAKPNMPLPKTMEVLSLNYQGEGIRNSPGYSHLPGINTPPLYPDFHKAFPDKMIISSENAAALSTRGTYIFPVTKEISAPVSDTTGGDSRSNYVSSYELYTAPFGSSADKVFESLDKHPYVAGSFVWSGWDYLGEPTPYYLARSSYFGLIDLAGFKKDRFYLYQSRWRPNLPMAHILPHWNWKDRLGKITPVHVFTSGDEAELFLNGKSLGKKSKKDFQYRLRWDDVLYTPGELKVVTYKNGQFWAENIVETTGEPYKLELIPEQKSIKADGKQLAFVQVKIVDSNGRTVPNANNLLHFKLNGSAQIVATDNGDPTDMTSFVSHSRNAFNGSALVILKSRNEGNFKLTVSSQGLQEGSMLLVAKN</sequence>
<evidence type="ECO:0000256" key="2">
    <source>
        <dbReference type="ARBA" id="ARBA00022801"/>
    </source>
</evidence>
<dbReference type="PROSITE" id="PS00608">
    <property type="entry name" value="GLYCOSYL_HYDROL_F2_2"/>
    <property type="match status" value="1"/>
</dbReference>
<evidence type="ECO:0000313" key="11">
    <source>
        <dbReference type="Proteomes" id="UP000184240"/>
    </source>
</evidence>
<dbReference type="GO" id="GO:0004553">
    <property type="term" value="F:hydrolase activity, hydrolyzing O-glycosyl compounds"/>
    <property type="evidence" value="ECO:0007669"/>
    <property type="project" value="InterPro"/>
</dbReference>
<dbReference type="EMBL" id="QOVN01000002">
    <property type="protein sequence ID" value="RXG30619.1"/>
    <property type="molecule type" value="Genomic_DNA"/>
</dbReference>
<proteinExistence type="inferred from homology"/>
<dbReference type="Proteomes" id="UP000290037">
    <property type="component" value="Unassembled WGS sequence"/>
</dbReference>
<dbReference type="PRINTS" id="PR00132">
    <property type="entry name" value="GLHYDRLASE2"/>
</dbReference>
<evidence type="ECO:0000256" key="3">
    <source>
        <dbReference type="ARBA" id="ARBA00023295"/>
    </source>
</evidence>
<dbReference type="AlphaFoldDB" id="A0A1M5YB61"/>
<feature type="domain" description="Glycoside hydrolase family 2 catalytic" evidence="5">
    <location>
        <begin position="395"/>
        <end position="550"/>
    </location>
</feature>
<evidence type="ECO:0000313" key="12">
    <source>
        <dbReference type="Proteomes" id="UP000290037"/>
    </source>
</evidence>
<dbReference type="EMBL" id="FQXT01000003">
    <property type="protein sequence ID" value="SHI09275.1"/>
    <property type="molecule type" value="Genomic_DNA"/>
</dbReference>
<keyword evidence="3" id="KW-0326">Glycosidase</keyword>
<dbReference type="GO" id="GO:0005975">
    <property type="term" value="P:carbohydrate metabolic process"/>
    <property type="evidence" value="ECO:0007669"/>
    <property type="project" value="InterPro"/>
</dbReference>
<dbReference type="InterPro" id="IPR006102">
    <property type="entry name" value="Ig-like_GH2"/>
</dbReference>
<dbReference type="InterPro" id="IPR032311">
    <property type="entry name" value="DUF4982"/>
</dbReference>
<keyword evidence="2" id="KW-0378">Hydrolase</keyword>
<name>A0A1M5YB61_9FLAO</name>
<dbReference type="Pfam" id="PF00703">
    <property type="entry name" value="Glyco_hydro_2"/>
    <property type="match status" value="1"/>
</dbReference>